<evidence type="ECO:0000259" key="10">
    <source>
        <dbReference type="PROSITE" id="PS50011"/>
    </source>
</evidence>
<accession>W6M091</accession>
<keyword evidence="9" id="KW-0472">Membrane</keyword>
<protein>
    <recommendedName>
        <fullName evidence="2">non-specific serine/threonine protein kinase</fullName>
        <ecNumber evidence="2">2.7.11.1</ecNumber>
    </recommendedName>
</protein>
<evidence type="ECO:0000256" key="1">
    <source>
        <dbReference type="ARBA" id="ARBA00010886"/>
    </source>
</evidence>
<comment type="caution">
    <text evidence="11">The sequence shown here is derived from an EMBL/GenBank/DDBJ whole genome shotgun (WGS) entry which is preliminary data.</text>
</comment>
<evidence type="ECO:0000313" key="12">
    <source>
        <dbReference type="Proteomes" id="UP000035760"/>
    </source>
</evidence>
<proteinExistence type="inferred from homology"/>
<dbReference type="OrthoDB" id="9801841at2"/>
<name>W6M091_9GAMM</name>
<keyword evidence="9" id="KW-0812">Transmembrane</keyword>
<reference evidence="11" key="2">
    <citation type="submission" date="2014-03" db="EMBL/GenBank/DDBJ databases">
        <title>Candidatus Competibacter-lineage genomes retrieved from metagenomes reveal functional metabolic diversity.</title>
        <authorList>
            <person name="McIlroy S.J."/>
            <person name="Albertsen M."/>
            <person name="Andresen E.K."/>
            <person name="Saunders A.M."/>
            <person name="Kristiansen R."/>
            <person name="Stokholm-Bjerregaard M."/>
            <person name="Nielsen K.L."/>
            <person name="Nielsen P.H."/>
        </authorList>
    </citation>
    <scope>NUCLEOTIDE SEQUENCE</scope>
    <source>
        <strain evidence="11">Run_A_D11</strain>
    </source>
</reference>
<dbReference type="Proteomes" id="UP000035760">
    <property type="component" value="Unassembled WGS sequence"/>
</dbReference>
<feature type="compositionally biased region" description="Polar residues" evidence="8">
    <location>
        <begin position="681"/>
        <end position="691"/>
    </location>
</feature>
<keyword evidence="9" id="KW-1133">Transmembrane helix</keyword>
<dbReference type="PROSITE" id="PS50011">
    <property type="entry name" value="PROTEIN_KINASE_DOM"/>
    <property type="match status" value="1"/>
</dbReference>
<feature type="compositionally biased region" description="Basic residues" evidence="8">
    <location>
        <begin position="642"/>
        <end position="654"/>
    </location>
</feature>
<dbReference type="InterPro" id="IPR000719">
    <property type="entry name" value="Prot_kinase_dom"/>
</dbReference>
<evidence type="ECO:0000256" key="6">
    <source>
        <dbReference type="ARBA" id="ARBA00022840"/>
    </source>
</evidence>
<dbReference type="CDD" id="cd14014">
    <property type="entry name" value="STKc_PknB_like"/>
    <property type="match status" value="1"/>
</dbReference>
<feature type="region of interest" description="Disordered" evidence="8">
    <location>
        <begin position="477"/>
        <end position="691"/>
    </location>
</feature>
<evidence type="ECO:0000256" key="9">
    <source>
        <dbReference type="SAM" id="Phobius"/>
    </source>
</evidence>
<dbReference type="EC" id="2.7.11.1" evidence="2"/>
<dbReference type="STRING" id="1400863.BN873_10042"/>
<dbReference type="Gene3D" id="1.10.510.10">
    <property type="entry name" value="Transferase(Phosphotransferase) domain 1"/>
    <property type="match status" value="1"/>
</dbReference>
<evidence type="ECO:0000256" key="8">
    <source>
        <dbReference type="SAM" id="MobiDB-lite"/>
    </source>
</evidence>
<dbReference type="RefSeq" id="WP_048669847.1">
    <property type="nucleotide sequence ID" value="NZ_CBTJ020000001.1"/>
</dbReference>
<keyword evidence="3 11" id="KW-0808">Transferase</keyword>
<dbReference type="EMBL" id="CBTJ020000001">
    <property type="protein sequence ID" value="CDI00786.1"/>
    <property type="molecule type" value="Genomic_DNA"/>
</dbReference>
<keyword evidence="6 7" id="KW-0067">ATP-binding</keyword>
<dbReference type="SMART" id="SM00220">
    <property type="entry name" value="S_TKc"/>
    <property type="match status" value="1"/>
</dbReference>
<feature type="compositionally biased region" description="Low complexity" evidence="8">
    <location>
        <begin position="480"/>
        <end position="492"/>
    </location>
</feature>
<reference evidence="11" key="1">
    <citation type="submission" date="2013-07" db="EMBL/GenBank/DDBJ databases">
        <authorList>
            <person name="McIlroy S."/>
        </authorList>
    </citation>
    <scope>NUCLEOTIDE SEQUENCE [LARGE SCALE GENOMIC DNA]</scope>
    <source>
        <strain evidence="11">Run_A_D11</strain>
    </source>
</reference>
<dbReference type="Pfam" id="PF00069">
    <property type="entry name" value="Pkinase"/>
    <property type="match status" value="1"/>
</dbReference>
<comment type="similarity">
    <text evidence="1">Belongs to the protein kinase superfamily. NEK Ser/Thr protein kinase family. NIMA subfamily.</text>
</comment>
<dbReference type="GO" id="GO:0004674">
    <property type="term" value="F:protein serine/threonine kinase activity"/>
    <property type="evidence" value="ECO:0007669"/>
    <property type="project" value="UniProtKB-EC"/>
</dbReference>
<dbReference type="InterPro" id="IPR050660">
    <property type="entry name" value="NEK_Ser/Thr_kinase"/>
</dbReference>
<feature type="transmembrane region" description="Helical" evidence="9">
    <location>
        <begin position="404"/>
        <end position="426"/>
    </location>
</feature>
<evidence type="ECO:0000256" key="4">
    <source>
        <dbReference type="ARBA" id="ARBA00022741"/>
    </source>
</evidence>
<evidence type="ECO:0000256" key="3">
    <source>
        <dbReference type="ARBA" id="ARBA00022679"/>
    </source>
</evidence>
<dbReference type="PANTHER" id="PTHR43671:SF13">
    <property type="entry name" value="SERINE_THREONINE-PROTEIN KINASE NEK2"/>
    <property type="match status" value="1"/>
</dbReference>
<feature type="compositionally biased region" description="Polar residues" evidence="8">
    <location>
        <begin position="598"/>
        <end position="608"/>
    </location>
</feature>
<keyword evidence="4 7" id="KW-0547">Nucleotide-binding</keyword>
<feature type="region of interest" description="Disordered" evidence="8">
    <location>
        <begin position="372"/>
        <end position="399"/>
    </location>
</feature>
<dbReference type="InterPro" id="IPR011009">
    <property type="entry name" value="Kinase-like_dom_sf"/>
</dbReference>
<evidence type="ECO:0000313" key="11">
    <source>
        <dbReference type="EMBL" id="CDI00786.1"/>
    </source>
</evidence>
<dbReference type="GO" id="GO:0005524">
    <property type="term" value="F:ATP binding"/>
    <property type="evidence" value="ECO:0007669"/>
    <property type="project" value="UniProtKB-UniRule"/>
</dbReference>
<dbReference type="InterPro" id="IPR008271">
    <property type="entry name" value="Ser/Thr_kinase_AS"/>
</dbReference>
<feature type="compositionally biased region" description="Pro residues" evidence="8">
    <location>
        <begin position="507"/>
        <end position="523"/>
    </location>
</feature>
<gene>
    <name evidence="11" type="ORF">BN873_10042</name>
</gene>
<dbReference type="PANTHER" id="PTHR43671">
    <property type="entry name" value="SERINE/THREONINE-PROTEIN KINASE NEK"/>
    <property type="match status" value="1"/>
</dbReference>
<dbReference type="Gene3D" id="3.30.200.20">
    <property type="entry name" value="Phosphorylase Kinase, domain 1"/>
    <property type="match status" value="1"/>
</dbReference>
<evidence type="ECO:0000256" key="2">
    <source>
        <dbReference type="ARBA" id="ARBA00012513"/>
    </source>
</evidence>
<dbReference type="PROSITE" id="PS00107">
    <property type="entry name" value="PROTEIN_KINASE_ATP"/>
    <property type="match status" value="1"/>
</dbReference>
<sequence>MIDTATPTVPFQSDARPANALASGCRLDEYRIDTILGAGGFGVTYKAWDTLLETWVAIKEYFPVEWSFRDADGVTVHSNAQGGNTGGNGQMSEYLWGLERFLDEARVLARVQHPFVVRVKRYFRAHGTAYIVMDYEEGESLNAVLQDSDTLSEDELRGLLEDVLPALQAVHEQGFLHRDIKPSNLYVRASDHRVILIDFGAAREAVGRHSKNIISLVTPGYSPPEQYAARNDRHGPWSDIYALGAVLYRCVTGDPPVEAAERLLDDSMEPAARACAGRYSAGLLRMIDRALAVRPEHRFNTVAEMQAALNESLVNEQDADDTLILGPLARPSNKSTQPTLSVLPATESLLATESVMLDDDDLRLLPPLETERHASEQQQGMLQESGYGEPRGSSDTADGTRRRFWLPLLGGGLTLAITAVALVWLWPKAPPERPPAVVRSSPATPLQPTKPAVIAVAPPSPSIPAIPAPDPAAINPTVGASTAASSPSIATPPVSPSPSLAVQPASAPEPVPPALPTPTPSPGVPAALTEPPVVKTPISEPAVGVAPTESPGPEVAPTGTRVAPVGEKVGVRDGTIESEAVAAPPAGNSHKPAPAVTGRSSSPKSASTVKLVEEPDIKPAGKGMVAGKGNARPSEADTPKSRTARRQAAKKRSRTQPVGVAHGTAAPAKSTSGPIVANPWETPTSTGFNSK</sequence>
<evidence type="ECO:0000256" key="5">
    <source>
        <dbReference type="ARBA" id="ARBA00022777"/>
    </source>
</evidence>
<dbReference type="AlphaFoldDB" id="W6M091"/>
<evidence type="ECO:0000256" key="7">
    <source>
        <dbReference type="PROSITE-ProRule" id="PRU10141"/>
    </source>
</evidence>
<organism evidence="11 12">
    <name type="scientific">Candidatus Competibacter denitrificans Run_A_D11</name>
    <dbReference type="NCBI Taxonomy" id="1400863"/>
    <lineage>
        <taxon>Bacteria</taxon>
        <taxon>Pseudomonadati</taxon>
        <taxon>Pseudomonadota</taxon>
        <taxon>Gammaproteobacteria</taxon>
        <taxon>Candidatus Competibacteraceae</taxon>
        <taxon>Candidatus Competibacter</taxon>
    </lineage>
</organism>
<feature type="binding site" evidence="7">
    <location>
        <position position="59"/>
    </location>
    <ligand>
        <name>ATP</name>
        <dbReference type="ChEBI" id="CHEBI:30616"/>
    </ligand>
</feature>
<keyword evidence="5 11" id="KW-0418">Kinase</keyword>
<dbReference type="InterPro" id="IPR017441">
    <property type="entry name" value="Protein_kinase_ATP_BS"/>
</dbReference>
<feature type="domain" description="Protein kinase" evidence="10">
    <location>
        <begin position="30"/>
        <end position="313"/>
    </location>
</feature>
<dbReference type="PROSITE" id="PS00108">
    <property type="entry name" value="PROTEIN_KINASE_ST"/>
    <property type="match status" value="1"/>
</dbReference>
<keyword evidence="12" id="KW-1185">Reference proteome</keyword>
<dbReference type="SUPFAM" id="SSF56112">
    <property type="entry name" value="Protein kinase-like (PK-like)"/>
    <property type="match status" value="1"/>
</dbReference>